<sequence length="683" mass="77633">MEVLTHHLWQRVLPRLPRAMSTPWKSNLSCAAGHAPKPTPTDSISRLSTHLPLVSRLFQPSNLRDVGQEKRAQGDMTCKSQRLMQQAGLIHPSNPGCYYYLPATVRSMEKLVRLIDQEMQGIGGQKLDMPSLCSAELWRRSERWDLMGKELFRLRDRHGAEYCLGPTHEEAVTELLASQGTLSYRQLPLLLYQITRKFRDEPKPRFGLLRGREFYMKDMYTFDMSEEAAYHTYESVCQAYTRLFSRLGLCIVQVHADTGNIGGKLSHEFQLPADIGEDRLLVCGGCSFSANVETMEPGRTDCPQCQEGTLVESKGIEEFDKVPMFMKTAPEEIDPMKHPELAAIQSIIHDDDRPLEEQAESLKDEGNDYFKEKNYKKAIVSYTAGLKKNCSDYNVNAILHTNRAAAHFHLGNMRSALNDAAAAKKFKPGHLKALIRGATCCTELKKYADALQWCEEGLKLQPTDKKLLELRATADRHKRAAERDARKAKVKEKKEHSEREALLAAIKERGIQLLMPHQRPKRRSDSEDDGGSCRAMAGLELDGLCSTEATGVKVFLDEQGIMHWPVLFLYPEYQQTDFISAFSESSSFLDHLTLMFGEELPPWDINRKYSPQNLQLFFEDHEKESLHQVNPETPLIKILQHKRCFIKAGTPSFVILAKGSPFCEKFLSERKTQLLTHSLNQST</sequence>
<dbReference type="PRINTS" id="PR01046">
    <property type="entry name" value="TRNASYNTHPRO"/>
</dbReference>
<dbReference type="Gene3D" id="3.30.930.10">
    <property type="entry name" value="Bira Bifunctional Protein, Domain 2"/>
    <property type="match status" value="1"/>
</dbReference>
<dbReference type="GO" id="GO:0004827">
    <property type="term" value="F:proline-tRNA ligase activity"/>
    <property type="evidence" value="ECO:0007669"/>
    <property type="project" value="UniProtKB-EC"/>
</dbReference>
<gene>
    <name evidence="12" type="primary">LOC115192247</name>
</gene>
<dbReference type="InterPro" id="IPR033730">
    <property type="entry name" value="ProRS_core_prok"/>
</dbReference>
<dbReference type="Pfam" id="PF00587">
    <property type="entry name" value="tRNA-synt_2b"/>
    <property type="match status" value="1"/>
</dbReference>
<keyword evidence="6" id="KW-0030">Aminoacyl-tRNA synthetase</keyword>
<dbReference type="Pfam" id="PF18972">
    <property type="entry name" value="Wheel"/>
    <property type="match status" value="1"/>
</dbReference>
<dbReference type="InterPro" id="IPR011990">
    <property type="entry name" value="TPR-like_helical_dom_sf"/>
</dbReference>
<dbReference type="CDD" id="cd00779">
    <property type="entry name" value="ProRS_core_prok"/>
    <property type="match status" value="1"/>
</dbReference>
<dbReference type="Ensembl" id="ENSSTUT00000037211.1">
    <property type="protein sequence ID" value="ENSSTUP00000035598.1"/>
    <property type="gene ID" value="ENSSTUG00000015182.1"/>
</dbReference>
<reference evidence="12" key="1">
    <citation type="submission" date="2025-08" db="UniProtKB">
        <authorList>
            <consortium name="Ensembl"/>
        </authorList>
    </citation>
    <scope>IDENTIFICATION</scope>
</reference>
<evidence type="ECO:0000256" key="7">
    <source>
        <dbReference type="ARBA" id="ARBA00023602"/>
    </source>
</evidence>
<dbReference type="SUPFAM" id="SSF55681">
    <property type="entry name" value="Class II aaRS and biotin synthetases"/>
    <property type="match status" value="1"/>
</dbReference>
<evidence type="ECO:0000313" key="13">
    <source>
        <dbReference type="Proteomes" id="UP000472277"/>
    </source>
</evidence>
<keyword evidence="13" id="KW-1185">Reference proteome</keyword>
<reference evidence="12" key="2">
    <citation type="submission" date="2025-09" db="UniProtKB">
        <authorList>
            <consortium name="Ensembl"/>
        </authorList>
    </citation>
    <scope>IDENTIFICATION</scope>
</reference>
<dbReference type="PANTHER" id="PTHR42753:SF10">
    <property type="entry name" value="PROLINE--TRNA LIGASE, MITOCHONDRIAL-RELATED"/>
    <property type="match status" value="1"/>
</dbReference>
<dbReference type="InterPro" id="IPR002314">
    <property type="entry name" value="aa-tRNA-synt_IIb"/>
</dbReference>
<dbReference type="GO" id="GO:0051879">
    <property type="term" value="F:Hsp90 protein binding"/>
    <property type="evidence" value="ECO:0007669"/>
    <property type="project" value="InterPro"/>
</dbReference>
<dbReference type="GO" id="GO:0005739">
    <property type="term" value="C:mitochondrion"/>
    <property type="evidence" value="ECO:0007669"/>
    <property type="project" value="TreeGrafter"/>
</dbReference>
<evidence type="ECO:0000313" key="12">
    <source>
        <dbReference type="Ensembl" id="ENSSTUP00000035598.1"/>
    </source>
</evidence>
<evidence type="ECO:0000256" key="8">
    <source>
        <dbReference type="ARBA" id="ARBA00029731"/>
    </source>
</evidence>
<dbReference type="SUPFAM" id="SSF48452">
    <property type="entry name" value="TPR-like"/>
    <property type="match status" value="1"/>
</dbReference>
<dbReference type="InterPro" id="IPR006195">
    <property type="entry name" value="aa-tRNA-synth_II"/>
</dbReference>
<organism evidence="12 13">
    <name type="scientific">Salmo trutta</name>
    <name type="common">Brown trout</name>
    <dbReference type="NCBI Taxonomy" id="8032"/>
    <lineage>
        <taxon>Eukaryota</taxon>
        <taxon>Metazoa</taxon>
        <taxon>Chordata</taxon>
        <taxon>Craniata</taxon>
        <taxon>Vertebrata</taxon>
        <taxon>Euteleostomi</taxon>
        <taxon>Actinopterygii</taxon>
        <taxon>Neopterygii</taxon>
        <taxon>Teleostei</taxon>
        <taxon>Protacanthopterygii</taxon>
        <taxon>Salmoniformes</taxon>
        <taxon>Salmonidae</taxon>
        <taxon>Salmoninae</taxon>
        <taxon>Salmo</taxon>
    </lineage>
</organism>
<evidence type="ECO:0000256" key="1">
    <source>
        <dbReference type="ARBA" id="ARBA00012831"/>
    </source>
</evidence>
<dbReference type="PANTHER" id="PTHR42753">
    <property type="entry name" value="MITOCHONDRIAL RIBOSOME PROTEIN L39/PROLYL-TRNA LIGASE FAMILY MEMBER"/>
    <property type="match status" value="1"/>
</dbReference>
<dbReference type="Gene3D" id="1.25.40.10">
    <property type="entry name" value="Tetratricopeptide repeat domain"/>
    <property type="match status" value="1"/>
</dbReference>
<evidence type="ECO:0000256" key="3">
    <source>
        <dbReference type="ARBA" id="ARBA00022741"/>
    </source>
</evidence>
<dbReference type="Proteomes" id="UP000472277">
    <property type="component" value="Chromosome 4"/>
</dbReference>
<evidence type="ECO:0000256" key="10">
    <source>
        <dbReference type="ARBA" id="ARBA00071545"/>
    </source>
</evidence>
<dbReference type="InterPro" id="IPR044059">
    <property type="entry name" value="Csn1/TTC4_wheel"/>
</dbReference>
<dbReference type="FunFam" id="3.30.930.10:FF:000042">
    <property type="entry name" value="probable proline--tRNA ligase, mitochondrial"/>
    <property type="match status" value="1"/>
</dbReference>
<keyword evidence="5" id="KW-0648">Protein biosynthesis</keyword>
<evidence type="ECO:0000256" key="5">
    <source>
        <dbReference type="ARBA" id="ARBA00022917"/>
    </source>
</evidence>
<keyword evidence="2" id="KW-0436">Ligase</keyword>
<dbReference type="GO" id="GO:0006433">
    <property type="term" value="P:prolyl-tRNA aminoacylation"/>
    <property type="evidence" value="ECO:0007669"/>
    <property type="project" value="InterPro"/>
</dbReference>
<feature type="domain" description="Aminoacyl-transfer RNA synthetases class-II family profile" evidence="11">
    <location>
        <begin position="109"/>
        <end position="334"/>
    </location>
</feature>
<dbReference type="InterPro" id="IPR019734">
    <property type="entry name" value="TPR_rpt"/>
</dbReference>
<keyword evidence="4" id="KW-0067">ATP-binding</keyword>
<dbReference type="InParanoid" id="A0A673YLT6"/>
<keyword evidence="3" id="KW-0547">Nucleotide-binding</keyword>
<dbReference type="SMART" id="SM00028">
    <property type="entry name" value="TPR"/>
    <property type="match status" value="3"/>
</dbReference>
<proteinExistence type="inferred from homology"/>
<dbReference type="AlphaFoldDB" id="A0A673YLT6"/>
<evidence type="ECO:0000256" key="2">
    <source>
        <dbReference type="ARBA" id="ARBA00022598"/>
    </source>
</evidence>
<dbReference type="CDD" id="cd21380">
    <property type="entry name" value="CTWD_Cns1"/>
    <property type="match status" value="1"/>
</dbReference>
<comment type="catalytic activity">
    <reaction evidence="9">
        <text>tRNA(Pro) + L-proline + ATP = L-prolyl-tRNA(Pro) + AMP + diphosphate</text>
        <dbReference type="Rhea" id="RHEA:14305"/>
        <dbReference type="Rhea" id="RHEA-COMP:9700"/>
        <dbReference type="Rhea" id="RHEA-COMP:9702"/>
        <dbReference type="ChEBI" id="CHEBI:30616"/>
        <dbReference type="ChEBI" id="CHEBI:33019"/>
        <dbReference type="ChEBI" id="CHEBI:60039"/>
        <dbReference type="ChEBI" id="CHEBI:78442"/>
        <dbReference type="ChEBI" id="CHEBI:78532"/>
        <dbReference type="ChEBI" id="CHEBI:456215"/>
        <dbReference type="EC" id="6.1.1.15"/>
    </reaction>
</comment>
<dbReference type="InterPro" id="IPR045864">
    <property type="entry name" value="aa-tRNA-synth_II/BPL/LPL"/>
</dbReference>
<name>A0A673YLT6_SALTR</name>
<protein>
    <recommendedName>
        <fullName evidence="10">Probable proline--tRNA ligase, mitochondrial</fullName>
        <ecNumber evidence="1">6.1.1.15</ecNumber>
    </recommendedName>
    <alternativeName>
        <fullName evidence="8">Prolyl-tRNA synthetase</fullName>
    </alternativeName>
</protein>
<dbReference type="InterPro" id="IPR002316">
    <property type="entry name" value="Pro-tRNA-ligase_IIa"/>
</dbReference>
<evidence type="ECO:0000256" key="4">
    <source>
        <dbReference type="ARBA" id="ARBA00022840"/>
    </source>
</evidence>
<dbReference type="InterPro" id="IPR050062">
    <property type="entry name" value="Pro-tRNA_synthetase"/>
</dbReference>
<evidence type="ECO:0000256" key="6">
    <source>
        <dbReference type="ARBA" id="ARBA00023146"/>
    </source>
</evidence>
<comment type="similarity">
    <text evidence="7">Belongs to the TTC4 family.</text>
</comment>
<dbReference type="EC" id="6.1.1.15" evidence="1"/>
<dbReference type="PROSITE" id="PS50862">
    <property type="entry name" value="AA_TRNA_LIGASE_II"/>
    <property type="match status" value="1"/>
</dbReference>
<dbReference type="GeneTree" id="ENSGT00510000049371"/>
<evidence type="ECO:0000259" key="11">
    <source>
        <dbReference type="PROSITE" id="PS50862"/>
    </source>
</evidence>
<evidence type="ECO:0000256" key="9">
    <source>
        <dbReference type="ARBA" id="ARBA00047671"/>
    </source>
</evidence>
<accession>A0A673YLT6</accession>
<dbReference type="GO" id="GO:0005524">
    <property type="term" value="F:ATP binding"/>
    <property type="evidence" value="ECO:0007669"/>
    <property type="project" value="UniProtKB-KW"/>
</dbReference>